<evidence type="ECO:0000313" key="2">
    <source>
        <dbReference type="Proteomes" id="UP000027153"/>
    </source>
</evidence>
<gene>
    <name evidence="1" type="ORF">ANME2D_03071</name>
</gene>
<sequence length="29" mass="3453">MHDGGINMKIWIILAKRLRKGREQNNEQC</sequence>
<accession>A0A062UVJ3</accession>
<dbReference type="Proteomes" id="UP000027153">
    <property type="component" value="Unassembled WGS sequence"/>
</dbReference>
<organism evidence="1 2">
    <name type="scientific">Candidatus Methanoperedens nitratireducens</name>
    <dbReference type="NCBI Taxonomy" id="1392998"/>
    <lineage>
        <taxon>Archaea</taxon>
        <taxon>Methanobacteriati</taxon>
        <taxon>Methanobacteriota</taxon>
        <taxon>Stenosarchaea group</taxon>
        <taxon>Methanomicrobia</taxon>
        <taxon>Methanosarcinales</taxon>
        <taxon>ANME-2 cluster</taxon>
        <taxon>Candidatus Methanoperedentaceae</taxon>
        <taxon>Candidatus Methanoperedens</taxon>
    </lineage>
</organism>
<proteinExistence type="predicted"/>
<keyword evidence="2" id="KW-1185">Reference proteome</keyword>
<dbReference type="AlphaFoldDB" id="A0A062UVJ3"/>
<comment type="caution">
    <text evidence="1">The sequence shown here is derived from an EMBL/GenBank/DDBJ whole genome shotgun (WGS) entry which is preliminary data.</text>
</comment>
<name>A0A062UVJ3_9EURY</name>
<reference evidence="1 2" key="1">
    <citation type="journal article" date="2013" name="Nature">
        <title>Anaerobic oxidation of methane coupled to nitrate reduction in a novel archaeal lineage.</title>
        <authorList>
            <person name="Haroon M.F."/>
            <person name="Hu S."/>
            <person name="Shi Y."/>
            <person name="Imelfort M."/>
            <person name="Keller J."/>
            <person name="Hugenholtz P."/>
            <person name="Yuan Z."/>
            <person name="Tyson G.W."/>
        </authorList>
    </citation>
    <scope>NUCLEOTIDE SEQUENCE [LARGE SCALE GENOMIC DNA]</scope>
    <source>
        <strain evidence="1 2">ANME-2d</strain>
    </source>
</reference>
<evidence type="ECO:0000313" key="1">
    <source>
        <dbReference type="EMBL" id="KCZ71041.1"/>
    </source>
</evidence>
<dbReference type="EMBL" id="JMIY01000007">
    <property type="protein sequence ID" value="KCZ71041.1"/>
    <property type="molecule type" value="Genomic_DNA"/>
</dbReference>
<protein>
    <submittedName>
        <fullName evidence="1">Uncharacterized protein</fullName>
    </submittedName>
</protein>